<feature type="compositionally biased region" description="Basic residues" evidence="1">
    <location>
        <begin position="137"/>
        <end position="154"/>
    </location>
</feature>
<evidence type="ECO:0000313" key="4">
    <source>
        <dbReference type="Proteomes" id="UP000186400"/>
    </source>
</evidence>
<sequence length="224" mass="23548">MVVLVLATLAVVVLVLATLAVVVLVLATLAVLVLAVLALAVLAVVVLVLATLAVLVLAVVAPALTLAPAPATLTDSDDPGSPGGDPPEAAREAGELLFHPPQAVRQDQESPYLPAKKQPGEAAAGAKQKIQKEAPHRTRRSRARHRLVWHRRAQERHLPGEHPEPVPVNRAAPGAHRNHSPTMGDQQDPGTHPEGPGREDPPGRARRSDTPQETPGPTLPAEES</sequence>
<feature type="compositionally biased region" description="Basic and acidic residues" evidence="1">
    <location>
        <begin position="155"/>
        <end position="164"/>
    </location>
</feature>
<evidence type="ECO:0000256" key="1">
    <source>
        <dbReference type="SAM" id="MobiDB-lite"/>
    </source>
</evidence>
<keyword evidence="2" id="KW-0812">Transmembrane</keyword>
<feature type="compositionally biased region" description="Polar residues" evidence="1">
    <location>
        <begin position="180"/>
        <end position="189"/>
    </location>
</feature>
<evidence type="ECO:0000313" key="3">
    <source>
        <dbReference type="EMBL" id="SIQ96753.1"/>
    </source>
</evidence>
<organism evidence="3 4">
    <name type="scientific">Alkalispirochaeta americana</name>
    <dbReference type="NCBI Taxonomy" id="159291"/>
    <lineage>
        <taxon>Bacteria</taxon>
        <taxon>Pseudomonadati</taxon>
        <taxon>Spirochaetota</taxon>
        <taxon>Spirochaetia</taxon>
        <taxon>Spirochaetales</taxon>
        <taxon>Spirochaetaceae</taxon>
        <taxon>Alkalispirochaeta</taxon>
    </lineage>
</organism>
<name>A0A1N6X364_9SPIO</name>
<feature type="compositionally biased region" description="Basic and acidic residues" evidence="1">
    <location>
        <begin position="195"/>
        <end position="210"/>
    </location>
</feature>
<dbReference type="EMBL" id="FTMS01000020">
    <property type="protein sequence ID" value="SIQ96753.1"/>
    <property type="molecule type" value="Genomic_DNA"/>
</dbReference>
<feature type="transmembrane region" description="Helical" evidence="2">
    <location>
        <begin position="30"/>
        <end position="60"/>
    </location>
</feature>
<feature type="region of interest" description="Disordered" evidence="1">
    <location>
        <begin position="104"/>
        <end position="224"/>
    </location>
</feature>
<proteinExistence type="predicted"/>
<dbReference type="AlphaFoldDB" id="A0A1N6X364"/>
<reference evidence="3 4" key="1">
    <citation type="submission" date="2017-01" db="EMBL/GenBank/DDBJ databases">
        <authorList>
            <person name="Mah S.A."/>
            <person name="Swanson W.J."/>
            <person name="Moy G.W."/>
            <person name="Vacquier V.D."/>
        </authorList>
    </citation>
    <scope>NUCLEOTIDE SEQUENCE [LARGE SCALE GENOMIC DNA]</scope>
    <source>
        <strain evidence="3 4">ASpG1</strain>
    </source>
</reference>
<dbReference type="Proteomes" id="UP000186400">
    <property type="component" value="Unassembled WGS sequence"/>
</dbReference>
<keyword evidence="2" id="KW-0472">Membrane</keyword>
<feature type="region of interest" description="Disordered" evidence="1">
    <location>
        <begin position="70"/>
        <end position="90"/>
    </location>
</feature>
<gene>
    <name evidence="3" type="ORF">SAMN05920897_1209</name>
</gene>
<keyword evidence="4" id="KW-1185">Reference proteome</keyword>
<protein>
    <submittedName>
        <fullName evidence="3">Uncharacterized protein</fullName>
    </submittedName>
</protein>
<evidence type="ECO:0000256" key="2">
    <source>
        <dbReference type="SAM" id="Phobius"/>
    </source>
</evidence>
<accession>A0A1N6X364</accession>
<keyword evidence="2" id="KW-1133">Transmembrane helix</keyword>